<evidence type="ECO:0000313" key="2">
    <source>
        <dbReference type="EMBL" id="MEN5378980.1"/>
    </source>
</evidence>
<dbReference type="EMBL" id="JBDJNQ010000008">
    <property type="protein sequence ID" value="MEN5378980.1"/>
    <property type="molecule type" value="Genomic_DNA"/>
</dbReference>
<accession>A0ABV0BW13</accession>
<dbReference type="Pfam" id="PF03358">
    <property type="entry name" value="FMN_red"/>
    <property type="match status" value="1"/>
</dbReference>
<comment type="caution">
    <text evidence="2">The sequence shown here is derived from an EMBL/GenBank/DDBJ whole genome shotgun (WGS) entry which is preliminary data.</text>
</comment>
<dbReference type="Proteomes" id="UP001409291">
    <property type="component" value="Unassembled WGS sequence"/>
</dbReference>
<dbReference type="PANTHER" id="PTHR30543:SF21">
    <property type="entry name" value="NAD(P)H-DEPENDENT FMN REDUCTASE LOT6"/>
    <property type="match status" value="1"/>
</dbReference>
<evidence type="ECO:0000259" key="1">
    <source>
        <dbReference type="Pfam" id="PF03358"/>
    </source>
</evidence>
<dbReference type="Gene3D" id="3.40.50.360">
    <property type="match status" value="1"/>
</dbReference>
<dbReference type="GO" id="GO:0016491">
    <property type="term" value="F:oxidoreductase activity"/>
    <property type="evidence" value="ECO:0007669"/>
    <property type="project" value="UniProtKB-KW"/>
</dbReference>
<protein>
    <submittedName>
        <fullName evidence="2">NAD(P)H-dependent oxidoreductase</fullName>
        <ecNumber evidence="2">1.-.-.-</ecNumber>
    </submittedName>
</protein>
<dbReference type="SUPFAM" id="SSF52218">
    <property type="entry name" value="Flavoproteins"/>
    <property type="match status" value="1"/>
</dbReference>
<dbReference type="EC" id="1.-.-.-" evidence="2"/>
<dbReference type="InterPro" id="IPR050712">
    <property type="entry name" value="NAD(P)H-dep_reductase"/>
</dbReference>
<organism evidence="2 3">
    <name type="scientific">Sphingobacterium kitahiroshimense</name>
    <dbReference type="NCBI Taxonomy" id="470446"/>
    <lineage>
        <taxon>Bacteria</taxon>
        <taxon>Pseudomonadati</taxon>
        <taxon>Bacteroidota</taxon>
        <taxon>Sphingobacteriia</taxon>
        <taxon>Sphingobacteriales</taxon>
        <taxon>Sphingobacteriaceae</taxon>
        <taxon>Sphingobacterium</taxon>
    </lineage>
</organism>
<sequence length="187" mass="20767">MKILAFAASNSRNSINKTFVTSVSKYYKEVDDVIDILDLNDYEMPLYSIDREIESGIPQLALDFASKIDESDFLLISIAEYNGSYNVGYKNIIDWVSRIAGRKTFNGKPVFLLATSPGPMGGSTVLNTAVNRITWDGAEVLDSFSLPEFGNNFESGKGVTNIQHRSKLEAKVRATKRALKERTAKLV</sequence>
<feature type="domain" description="NADPH-dependent FMN reductase-like" evidence="1">
    <location>
        <begin position="1"/>
        <end position="141"/>
    </location>
</feature>
<dbReference type="RefSeq" id="WP_132772660.1">
    <property type="nucleotide sequence ID" value="NZ_JAOQNK010000001.1"/>
</dbReference>
<keyword evidence="2" id="KW-0560">Oxidoreductase</keyword>
<dbReference type="InterPro" id="IPR005025">
    <property type="entry name" value="FMN_Rdtase-like_dom"/>
</dbReference>
<keyword evidence="3" id="KW-1185">Reference proteome</keyword>
<proteinExistence type="predicted"/>
<gene>
    <name evidence="2" type="ORF">ABE541_17085</name>
</gene>
<dbReference type="PANTHER" id="PTHR30543">
    <property type="entry name" value="CHROMATE REDUCTASE"/>
    <property type="match status" value="1"/>
</dbReference>
<name>A0ABV0BW13_9SPHI</name>
<evidence type="ECO:0000313" key="3">
    <source>
        <dbReference type="Proteomes" id="UP001409291"/>
    </source>
</evidence>
<reference evidence="2 3" key="1">
    <citation type="submission" date="2024-04" db="EMBL/GenBank/DDBJ databases">
        <title>WGS of bacteria from Torrens River.</title>
        <authorList>
            <person name="Wyrsch E.R."/>
            <person name="Drigo B."/>
        </authorList>
    </citation>
    <scope>NUCLEOTIDE SEQUENCE [LARGE SCALE GENOMIC DNA]</scope>
    <source>
        <strain evidence="2 3">TWI391</strain>
    </source>
</reference>
<dbReference type="InterPro" id="IPR029039">
    <property type="entry name" value="Flavoprotein-like_sf"/>
</dbReference>